<dbReference type="STRING" id="1817863.A2Y62_22050"/>
<gene>
    <name evidence="10" type="ORF">A2Y62_22050</name>
</gene>
<keyword evidence="7" id="KW-0464">Manganese</keyword>
<dbReference type="Gene3D" id="3.40.350.10">
    <property type="entry name" value="Creatinase/prolidase N-terminal domain"/>
    <property type="match status" value="1"/>
</dbReference>
<reference evidence="10 11" key="1">
    <citation type="journal article" date="2016" name="Nat. Commun.">
        <title>Thousands of microbial genomes shed light on interconnected biogeochemical processes in an aquifer system.</title>
        <authorList>
            <person name="Anantharaman K."/>
            <person name="Brown C.T."/>
            <person name="Hug L.A."/>
            <person name="Sharon I."/>
            <person name="Castelle C.J."/>
            <person name="Probst A.J."/>
            <person name="Thomas B.C."/>
            <person name="Singh A."/>
            <person name="Wilkins M.J."/>
            <person name="Karaoz U."/>
            <person name="Brodie E.L."/>
            <person name="Williams K.H."/>
            <person name="Hubbard S.S."/>
            <person name="Banfield J.F."/>
        </authorList>
    </citation>
    <scope>NUCLEOTIDE SEQUENCE [LARGE SCALE GENOMIC DNA]</scope>
</reference>
<dbReference type="EC" id="3.4.11.9" evidence="4"/>
<dbReference type="Pfam" id="PF00557">
    <property type="entry name" value="Peptidase_M24"/>
    <property type="match status" value="1"/>
</dbReference>
<dbReference type="SMART" id="SM01011">
    <property type="entry name" value="AMP_N"/>
    <property type="match status" value="1"/>
</dbReference>
<dbReference type="PANTHER" id="PTHR43226">
    <property type="entry name" value="XAA-PRO AMINOPEPTIDASE 3"/>
    <property type="match status" value="1"/>
</dbReference>
<dbReference type="Proteomes" id="UP000178943">
    <property type="component" value="Unassembled WGS sequence"/>
</dbReference>
<evidence type="ECO:0000256" key="5">
    <source>
        <dbReference type="ARBA" id="ARBA00022723"/>
    </source>
</evidence>
<dbReference type="Pfam" id="PF05195">
    <property type="entry name" value="AMP_N"/>
    <property type="match status" value="1"/>
</dbReference>
<comment type="cofactor">
    <cofactor evidence="2">
        <name>Mn(2+)</name>
        <dbReference type="ChEBI" id="CHEBI:29035"/>
    </cofactor>
</comment>
<dbReference type="InterPro" id="IPR000994">
    <property type="entry name" value="Pept_M24"/>
</dbReference>
<keyword evidence="5 8" id="KW-0479">Metal-binding</keyword>
<evidence type="ECO:0000256" key="7">
    <source>
        <dbReference type="ARBA" id="ARBA00023211"/>
    </source>
</evidence>
<evidence type="ECO:0000313" key="10">
    <source>
        <dbReference type="EMBL" id="OGF67977.1"/>
    </source>
</evidence>
<evidence type="ECO:0000256" key="6">
    <source>
        <dbReference type="ARBA" id="ARBA00022801"/>
    </source>
</evidence>
<dbReference type="InterPro" id="IPR052433">
    <property type="entry name" value="X-Pro_dipept-like"/>
</dbReference>
<dbReference type="Gene3D" id="3.90.230.10">
    <property type="entry name" value="Creatinase/methionine aminopeptidase superfamily"/>
    <property type="match status" value="1"/>
</dbReference>
<name>A0A1F5VXH2_9BACT</name>
<dbReference type="InterPro" id="IPR036005">
    <property type="entry name" value="Creatinase/aminopeptidase-like"/>
</dbReference>
<organism evidence="10 11">
    <name type="scientific">Candidatus Fischerbacteria bacterium RBG_13_37_8</name>
    <dbReference type="NCBI Taxonomy" id="1817863"/>
    <lineage>
        <taxon>Bacteria</taxon>
        <taxon>Candidatus Fischeribacteriota</taxon>
    </lineage>
</organism>
<keyword evidence="10" id="KW-0645">Protease</keyword>
<evidence type="ECO:0000313" key="11">
    <source>
        <dbReference type="Proteomes" id="UP000178943"/>
    </source>
</evidence>
<evidence type="ECO:0000256" key="1">
    <source>
        <dbReference type="ARBA" id="ARBA00001424"/>
    </source>
</evidence>
<dbReference type="GO" id="GO:0005829">
    <property type="term" value="C:cytosol"/>
    <property type="evidence" value="ECO:0007669"/>
    <property type="project" value="TreeGrafter"/>
</dbReference>
<dbReference type="EMBL" id="MFGW01000036">
    <property type="protein sequence ID" value="OGF67977.1"/>
    <property type="molecule type" value="Genomic_DNA"/>
</dbReference>
<proteinExistence type="inferred from homology"/>
<comment type="caution">
    <text evidence="10">The sequence shown here is derived from an EMBL/GenBank/DDBJ whole genome shotgun (WGS) entry which is preliminary data.</text>
</comment>
<evidence type="ECO:0000256" key="4">
    <source>
        <dbReference type="ARBA" id="ARBA00012574"/>
    </source>
</evidence>
<comment type="catalytic activity">
    <reaction evidence="1">
        <text>Release of any N-terminal amino acid, including proline, that is linked to proline, even from a dipeptide or tripeptide.</text>
        <dbReference type="EC" id="3.4.11.9"/>
    </reaction>
</comment>
<dbReference type="AlphaFoldDB" id="A0A1F5VXH2"/>
<accession>A0A1F5VXH2</accession>
<feature type="domain" description="Aminopeptidase P N-terminal" evidence="9">
    <location>
        <begin position="2"/>
        <end position="134"/>
    </location>
</feature>
<dbReference type="CDD" id="cd01087">
    <property type="entry name" value="Prolidase"/>
    <property type="match status" value="1"/>
</dbReference>
<dbReference type="PANTHER" id="PTHR43226:SF4">
    <property type="entry name" value="XAA-PRO AMINOPEPTIDASE 3"/>
    <property type="match status" value="1"/>
</dbReference>
<dbReference type="InterPro" id="IPR001131">
    <property type="entry name" value="Peptidase_M24B_aminopep-P_CS"/>
</dbReference>
<protein>
    <recommendedName>
        <fullName evidence="4">Xaa-Pro aminopeptidase</fullName>
        <ecNumber evidence="4">3.4.11.9</ecNumber>
    </recommendedName>
</protein>
<dbReference type="InterPro" id="IPR029149">
    <property type="entry name" value="Creatin/AminoP/Spt16_N"/>
</dbReference>
<dbReference type="SUPFAM" id="SSF53092">
    <property type="entry name" value="Creatinase/prolidase N-terminal domain"/>
    <property type="match status" value="1"/>
</dbReference>
<dbReference type="PROSITE" id="PS00491">
    <property type="entry name" value="PROLINE_PEPTIDASE"/>
    <property type="match status" value="1"/>
</dbReference>
<evidence type="ECO:0000256" key="2">
    <source>
        <dbReference type="ARBA" id="ARBA00001936"/>
    </source>
</evidence>
<dbReference type="GO" id="GO:0030145">
    <property type="term" value="F:manganese ion binding"/>
    <property type="evidence" value="ECO:0007669"/>
    <property type="project" value="InterPro"/>
</dbReference>
<evidence type="ECO:0000259" key="9">
    <source>
        <dbReference type="SMART" id="SM01011"/>
    </source>
</evidence>
<dbReference type="GO" id="GO:0070006">
    <property type="term" value="F:metalloaminopeptidase activity"/>
    <property type="evidence" value="ECO:0007669"/>
    <property type="project" value="InterPro"/>
</dbReference>
<keyword evidence="10" id="KW-0031">Aminopeptidase</keyword>
<comment type="similarity">
    <text evidence="3 8">Belongs to the peptidase M24B family.</text>
</comment>
<evidence type="ECO:0000256" key="3">
    <source>
        <dbReference type="ARBA" id="ARBA00008766"/>
    </source>
</evidence>
<evidence type="ECO:0000256" key="8">
    <source>
        <dbReference type="RuleBase" id="RU000590"/>
    </source>
</evidence>
<sequence>MFEASVYSKRREQLRKKLRSGLILFLGNNDSPMNYTANIYPFRQDSNFLYFIGIDQPNLAAVLDIDENTDILFGNDVTIEDIIWMGPQPLLKNTALKSGIKKQLPLTQLEEVIKKAIQQGRQIHFLPPYRADKAQWLESLFGIFASSVKIYSSPELIKAIISLRSIKSVIEIDEIESALKVTALMYAEAARMAEPGVRENEISGRIEGIALEAGARLTFPAIVTIRGETLHNSPTSTILKKGNLLIIDAGAESPLHYASDITRTMPVGGTFNTRQKEIYQTVARMQQTAINAIKPGIRYRDVHLDVAKILVEHMKVLGLMKGNAEEAVSAGAHALFFPHGLGHMLGLDVHDMEDLGENYVGYDEKKERSKQFGLAYLRLAKELVHGFVLTVEPGIYFIPALIDQWKTEKKHAGFINYAKVETYKGFGGIRIEDDVLVTRTGCRVLGIPIPK</sequence>
<keyword evidence="6" id="KW-0378">Hydrolase</keyword>
<dbReference type="SUPFAM" id="SSF55920">
    <property type="entry name" value="Creatinase/aminopeptidase"/>
    <property type="match status" value="1"/>
</dbReference>
<dbReference type="InterPro" id="IPR007865">
    <property type="entry name" value="Aminopep_P_N"/>
</dbReference>
<dbReference type="GO" id="GO:0006508">
    <property type="term" value="P:proteolysis"/>
    <property type="evidence" value="ECO:0007669"/>
    <property type="project" value="TreeGrafter"/>
</dbReference>